<dbReference type="Gene3D" id="1.10.510.10">
    <property type="entry name" value="Transferase(Phosphotransferase) domain 1"/>
    <property type="match status" value="1"/>
</dbReference>
<feature type="compositionally biased region" description="Low complexity" evidence="1">
    <location>
        <begin position="187"/>
        <end position="198"/>
    </location>
</feature>
<gene>
    <name evidence="3" type="ORF">GCM10022252_00510</name>
</gene>
<dbReference type="PANTHER" id="PTHR44167:SF18">
    <property type="entry name" value="PROTEIN KINASE DOMAIN-CONTAINING PROTEIN"/>
    <property type="match status" value="1"/>
</dbReference>
<dbReference type="CDD" id="cd04791">
    <property type="entry name" value="LanC_SerThrkinase"/>
    <property type="match status" value="1"/>
</dbReference>
<evidence type="ECO:0000313" key="3">
    <source>
        <dbReference type="EMBL" id="GAA4179262.1"/>
    </source>
</evidence>
<dbReference type="PRINTS" id="PR01950">
    <property type="entry name" value="LANCSUPER"/>
</dbReference>
<keyword evidence="4" id="KW-1185">Reference proteome</keyword>
<dbReference type="RefSeq" id="WP_344913555.1">
    <property type="nucleotide sequence ID" value="NZ_BAABAQ010000001.1"/>
</dbReference>
<accession>A0ABP8A7P6</accession>
<dbReference type="PANTHER" id="PTHR44167">
    <property type="entry name" value="OVARIAN-SPECIFIC SERINE/THREONINE-PROTEIN KINASE LOK-RELATED"/>
    <property type="match status" value="1"/>
</dbReference>
<sequence>MQSPPGDSALLRDIAIAEIGRVPARDWSVTDGEFWCLVVPGGHAMPAQGWKLHVSATMLSAPIVLSRVVRVLAAEGCAFKFPARLGDYWELLSPHCARAQAGKFVTAYPAGSAEAARLAPLLDQATRGLPGPAILSDHPYRPGGIVHYRYGAFGGHRVLGNDGFYEIRIRTPEGTTIRDERLPRFSPPSFATSPFTTPGASGATDRVSGVSGTPERRPAVMLNGRFVVREAVRHANRGGVYIAEDTESGAEVVIKEGRPHASSDLGGRDARDRLAAERSRLEALASSGVVPAVVDFFEQGGHAFLVEERVPGTTLRRWSEGNAGPLGRDGFGNGAAEVRPILRRLVDALRAVHDLGHVFRDLSPDNVMLLPGGDLRLVDLEYATVPGAIVMIGGTPGYLAPELVPHTGELRAAPGETADLFGLGGLAYFLATGSGLELPEDGTTGPARGRRLLDHVAAVSGANPTLALLRPLVEGLVTEPEERWSLNRCARYLDTLAPAPATDLVTARGTGRAGGLGGPVLSGIRADGVRRADLLVADGLARLVGTMDTRQDSPSPWPNAVGGAGGAEADPCSVNGGVPGILAVLTLDSRAITTGSAVTGNTVTGNTVTSDTITGSTITDSTAAGSTATGDTFIDDTADARGAAEVAAGWLRRRLSDEDVWPPGLYFGRSGAVWALYEAAEAAGDDETREFALRAAARLPVDHPSPDVTHGLAGSGMTVLRLALRSGDPVLRKRAVETFENLHGARSYRMGHPRWPTPESFDSGLAGADHLGFAHGIAGVGTALLYAAVTLGRPEWMATVREVARALYEHADVDGDTAWWPTLAGDPRTVLPRRPHWCSGSSGIGSFLVRYWRATGDPDALRLAGQAAVAVHRTRWQSGAVPCHGLPGDGEFLLDMAGFTADERYLRWAGDLAGCLEARAVTRSGRLLVPDPFSKVVPTFLGGTAGIVAFLLRLRHRHARPWMLDDVVGDAWRPPVPGSPPAPGRRKEKRSALGAATRSARG</sequence>
<dbReference type="Pfam" id="PF00069">
    <property type="entry name" value="Pkinase"/>
    <property type="match status" value="1"/>
</dbReference>
<dbReference type="InterPro" id="IPR011009">
    <property type="entry name" value="Kinase-like_dom_sf"/>
</dbReference>
<dbReference type="InterPro" id="IPR000719">
    <property type="entry name" value="Prot_kinase_dom"/>
</dbReference>
<dbReference type="InterPro" id="IPR058053">
    <property type="entry name" value="RamC_C"/>
</dbReference>
<feature type="region of interest" description="Disordered" evidence="1">
    <location>
        <begin position="179"/>
        <end position="215"/>
    </location>
</feature>
<dbReference type="SUPFAM" id="SSF158745">
    <property type="entry name" value="LanC-like"/>
    <property type="match status" value="1"/>
</dbReference>
<protein>
    <recommendedName>
        <fullName evidence="2">Protein kinase domain-containing protein</fullName>
    </recommendedName>
</protein>
<dbReference type="SMART" id="SM00220">
    <property type="entry name" value="S_TKc"/>
    <property type="match status" value="1"/>
</dbReference>
<feature type="domain" description="Protein kinase" evidence="2">
    <location>
        <begin position="226"/>
        <end position="496"/>
    </location>
</feature>
<name>A0ABP8A7P6_9ACTN</name>
<dbReference type="Pfam" id="PF25816">
    <property type="entry name" value="RamC_N"/>
    <property type="match status" value="1"/>
</dbReference>
<dbReference type="InterPro" id="IPR057929">
    <property type="entry name" value="RamC_N"/>
</dbReference>
<dbReference type="Gene3D" id="3.30.200.20">
    <property type="entry name" value="Phosphorylase Kinase, domain 1"/>
    <property type="match status" value="1"/>
</dbReference>
<dbReference type="NCBIfam" id="NF038150">
    <property type="entry name" value="lanthi_synth_IV"/>
    <property type="match status" value="1"/>
</dbReference>
<dbReference type="PROSITE" id="PS50011">
    <property type="entry name" value="PROTEIN_KINASE_DOM"/>
    <property type="match status" value="1"/>
</dbReference>
<dbReference type="Gene3D" id="1.50.10.20">
    <property type="match status" value="1"/>
</dbReference>
<comment type="caution">
    <text evidence="3">The sequence shown here is derived from an EMBL/GenBank/DDBJ whole genome shotgun (WGS) entry which is preliminary data.</text>
</comment>
<evidence type="ECO:0000256" key="1">
    <source>
        <dbReference type="SAM" id="MobiDB-lite"/>
    </source>
</evidence>
<feature type="region of interest" description="Disordered" evidence="1">
    <location>
        <begin position="973"/>
        <end position="1002"/>
    </location>
</feature>
<dbReference type="SUPFAM" id="SSF56112">
    <property type="entry name" value="Protein kinase-like (PK-like)"/>
    <property type="match status" value="1"/>
</dbReference>
<dbReference type="Pfam" id="PF05147">
    <property type="entry name" value="LANC_like"/>
    <property type="match status" value="1"/>
</dbReference>
<reference evidence="4" key="1">
    <citation type="journal article" date="2019" name="Int. J. Syst. Evol. Microbiol.">
        <title>The Global Catalogue of Microorganisms (GCM) 10K type strain sequencing project: providing services to taxonomists for standard genome sequencing and annotation.</title>
        <authorList>
            <consortium name="The Broad Institute Genomics Platform"/>
            <consortium name="The Broad Institute Genome Sequencing Center for Infectious Disease"/>
            <person name="Wu L."/>
            <person name="Ma J."/>
        </authorList>
    </citation>
    <scope>NUCLEOTIDE SEQUENCE [LARGE SCALE GENOMIC DNA]</scope>
    <source>
        <strain evidence="4">JCM 17388</strain>
    </source>
</reference>
<dbReference type="SMART" id="SM01260">
    <property type="entry name" value="LANC_like"/>
    <property type="match status" value="1"/>
</dbReference>
<feature type="compositionally biased region" description="Pro residues" evidence="1">
    <location>
        <begin position="974"/>
        <end position="983"/>
    </location>
</feature>
<dbReference type="EMBL" id="BAABAQ010000001">
    <property type="protein sequence ID" value="GAA4179262.1"/>
    <property type="molecule type" value="Genomic_DNA"/>
</dbReference>
<dbReference type="Proteomes" id="UP001501251">
    <property type="component" value="Unassembled WGS sequence"/>
</dbReference>
<organism evidence="3 4">
    <name type="scientific">Streptosporangium oxazolinicum</name>
    <dbReference type="NCBI Taxonomy" id="909287"/>
    <lineage>
        <taxon>Bacteria</taxon>
        <taxon>Bacillati</taxon>
        <taxon>Actinomycetota</taxon>
        <taxon>Actinomycetes</taxon>
        <taxon>Streptosporangiales</taxon>
        <taxon>Streptosporangiaceae</taxon>
        <taxon>Streptosporangium</taxon>
    </lineage>
</organism>
<proteinExistence type="predicted"/>
<dbReference type="InterPro" id="IPR007822">
    <property type="entry name" value="LANC-like"/>
</dbReference>
<evidence type="ECO:0000259" key="2">
    <source>
        <dbReference type="PROSITE" id="PS50011"/>
    </source>
</evidence>
<evidence type="ECO:0000313" key="4">
    <source>
        <dbReference type="Proteomes" id="UP001501251"/>
    </source>
</evidence>